<accession>M5UC38</accession>
<keyword evidence="3" id="KW-1185">Reference proteome</keyword>
<dbReference type="Proteomes" id="UP000011885">
    <property type="component" value="Unassembled WGS sequence"/>
</dbReference>
<dbReference type="RefSeq" id="WP_008679887.1">
    <property type="nucleotide sequence ID" value="NZ_ANOH01000216.1"/>
</dbReference>
<gene>
    <name evidence="2" type="ORF">RSSM_03126</name>
</gene>
<evidence type="ECO:0000313" key="2">
    <source>
        <dbReference type="EMBL" id="EMI55421.1"/>
    </source>
</evidence>
<organism evidence="2 3">
    <name type="scientific">Rhodopirellula sallentina SM41</name>
    <dbReference type="NCBI Taxonomy" id="1263870"/>
    <lineage>
        <taxon>Bacteria</taxon>
        <taxon>Pseudomonadati</taxon>
        <taxon>Planctomycetota</taxon>
        <taxon>Planctomycetia</taxon>
        <taxon>Pirellulales</taxon>
        <taxon>Pirellulaceae</taxon>
        <taxon>Rhodopirellula</taxon>
    </lineage>
</organism>
<proteinExistence type="predicted"/>
<dbReference type="EMBL" id="ANOH01000216">
    <property type="protein sequence ID" value="EMI55421.1"/>
    <property type="molecule type" value="Genomic_DNA"/>
</dbReference>
<reference evidence="2 3" key="1">
    <citation type="journal article" date="2013" name="Mar. Genomics">
        <title>Expression of sulfatases in Rhodopirellula baltica and the diversity of sulfatases in the genus Rhodopirellula.</title>
        <authorList>
            <person name="Wegner C.E."/>
            <person name="Richter-Heitmann T."/>
            <person name="Klindworth A."/>
            <person name="Klockow C."/>
            <person name="Richter M."/>
            <person name="Achstetter T."/>
            <person name="Glockner F.O."/>
            <person name="Harder J."/>
        </authorList>
    </citation>
    <scope>NUCLEOTIDE SEQUENCE [LARGE SCALE GENOMIC DNA]</scope>
    <source>
        <strain evidence="2 3">SM41</strain>
    </source>
</reference>
<dbReference type="InterPro" id="IPR020958">
    <property type="entry name" value="DUF3686"/>
</dbReference>
<feature type="domain" description="DUF3686" evidence="1">
    <location>
        <begin position="24"/>
        <end position="462"/>
    </location>
</feature>
<sequence>MSDTQLTGGTYEILRNRLRDAANDLRDRIGKLNAERNDVFGNIETRLIATQRISTEHNCVPRDIVSIGDHFVFGYNVQFGLKTEIRLPDVFSIYRMEDHEFHASALDLISDPRFVKDFEELYRFYKGTTFLRFFVNGPTLHMVFQVGKTANDIKSFKWLVTGSQIEYVDNRSDHEVKQPPQHAFAWQRATRDMHRYGDHPHISIEDKVFVETVGGDLTVKVENNTSSGEGIYAEPVDNPDQKLDDAETYYAIVGNLVLMKIKPYQENQFRYIVFNGKINEAVRLDEIQHACVMLPGDQGLIFPGGYYLQSGEFKRFDHGLADMRYERTIASSNGEDYLYLFSNVEHGTYVQLRYNQIRQTVETPLACHGQTFFEAGEMVCFKAHESPQKHHPIQIWQTPFVGDNYLPPSQTDSLLFKIGNQDLVRGMAECSEVLQLIEKDDSYDGLYQDLVKKSGDILDSYFWIGNEETQRLDVALTSIRDAASAAVEEFEKVVRVRTETKKQTDRVKSGIEGTLKEIDRKRFESIQEFVSSLTSLREHRGHAITLKELKFADLALADDLENRLTRATQRLSRRCVVLSA</sequence>
<comment type="caution">
    <text evidence="2">The sequence shown here is derived from an EMBL/GenBank/DDBJ whole genome shotgun (WGS) entry which is preliminary data.</text>
</comment>
<dbReference type="Pfam" id="PF12458">
    <property type="entry name" value="DUF3686"/>
    <property type="match status" value="1"/>
</dbReference>
<name>M5UC38_9BACT</name>
<feature type="non-terminal residue" evidence="2">
    <location>
        <position position="580"/>
    </location>
</feature>
<evidence type="ECO:0000259" key="1">
    <source>
        <dbReference type="Pfam" id="PF12458"/>
    </source>
</evidence>
<evidence type="ECO:0000313" key="3">
    <source>
        <dbReference type="Proteomes" id="UP000011885"/>
    </source>
</evidence>
<dbReference type="AlphaFoldDB" id="M5UC38"/>
<protein>
    <recommendedName>
        <fullName evidence="1">DUF3686 domain-containing protein</fullName>
    </recommendedName>
</protein>